<dbReference type="Pfam" id="PF04029">
    <property type="entry name" value="2-ph_phosp"/>
    <property type="match status" value="1"/>
</dbReference>
<keyword evidence="5" id="KW-0378">Hydrolase</keyword>
<evidence type="ECO:0000256" key="4">
    <source>
        <dbReference type="ARBA" id="ARBA00021948"/>
    </source>
</evidence>
<evidence type="ECO:0000256" key="3">
    <source>
        <dbReference type="ARBA" id="ARBA00012953"/>
    </source>
</evidence>
<comment type="catalytic activity">
    <reaction evidence="7">
        <text>(2R)-O-phospho-3-sulfolactate + H2O = (2R)-3-sulfolactate + phosphate</text>
        <dbReference type="Rhea" id="RHEA:23416"/>
        <dbReference type="ChEBI" id="CHEBI:15377"/>
        <dbReference type="ChEBI" id="CHEBI:15597"/>
        <dbReference type="ChEBI" id="CHEBI:43474"/>
        <dbReference type="ChEBI" id="CHEBI:58738"/>
        <dbReference type="EC" id="3.1.3.71"/>
    </reaction>
</comment>
<proteinExistence type="inferred from homology"/>
<dbReference type="SUPFAM" id="SSF142823">
    <property type="entry name" value="ComB-like"/>
    <property type="match status" value="1"/>
</dbReference>
<dbReference type="PANTHER" id="PTHR37311:SF1">
    <property type="entry name" value="2-PHOSPHOSULFOLACTATE PHOSPHATASE-RELATED"/>
    <property type="match status" value="1"/>
</dbReference>
<accession>A0ABQ3VP30</accession>
<comment type="caution">
    <text evidence="8">The sequence shown here is derived from an EMBL/GenBank/DDBJ whole genome shotgun (WGS) entry which is preliminary data.</text>
</comment>
<comment type="cofactor">
    <cofactor evidence="1">
        <name>Mg(2+)</name>
        <dbReference type="ChEBI" id="CHEBI:18420"/>
    </cofactor>
</comment>
<dbReference type="PANTHER" id="PTHR37311">
    <property type="entry name" value="2-PHOSPHOSULFOLACTATE PHOSPHATASE-RELATED"/>
    <property type="match status" value="1"/>
</dbReference>
<organism evidence="8 9">
    <name type="scientific">Dictyobacter formicarum</name>
    <dbReference type="NCBI Taxonomy" id="2778368"/>
    <lineage>
        <taxon>Bacteria</taxon>
        <taxon>Bacillati</taxon>
        <taxon>Chloroflexota</taxon>
        <taxon>Ktedonobacteria</taxon>
        <taxon>Ktedonobacterales</taxon>
        <taxon>Dictyobacteraceae</taxon>
        <taxon>Dictyobacter</taxon>
    </lineage>
</organism>
<keyword evidence="6" id="KW-0460">Magnesium</keyword>
<evidence type="ECO:0000313" key="8">
    <source>
        <dbReference type="EMBL" id="GHO87995.1"/>
    </source>
</evidence>
<evidence type="ECO:0000313" key="9">
    <source>
        <dbReference type="Proteomes" id="UP000635565"/>
    </source>
</evidence>
<reference evidence="8 9" key="1">
    <citation type="journal article" date="2021" name="Int. J. Syst. Evol. Microbiol.">
        <title>Reticulibacter mediterranei gen. nov., sp. nov., within the new family Reticulibacteraceae fam. nov., and Ktedonospora formicarum gen. nov., sp. nov., Ktedonobacter robiniae sp. nov., Dictyobacter formicarum sp. nov. and Dictyobacter arantiisoli sp. nov., belonging to the class Ktedonobacteria.</title>
        <authorList>
            <person name="Yabe S."/>
            <person name="Zheng Y."/>
            <person name="Wang C.M."/>
            <person name="Sakai Y."/>
            <person name="Abe K."/>
            <person name="Yokota A."/>
            <person name="Donadio S."/>
            <person name="Cavaletti L."/>
            <person name="Monciardini P."/>
        </authorList>
    </citation>
    <scope>NUCLEOTIDE SEQUENCE [LARGE SCALE GENOMIC DNA]</scope>
    <source>
        <strain evidence="8 9">SOSP1-9</strain>
    </source>
</reference>
<dbReference type="EMBL" id="BNJJ01000020">
    <property type="protein sequence ID" value="GHO87995.1"/>
    <property type="molecule type" value="Genomic_DNA"/>
</dbReference>
<sequence>MKLHIHMSPADALAAQPADEDVYIVIDLIRATTALTTIFDQGAKRVFAADTVEQAREAAQLKPGRLLCGERHARALPGFDYGNSPAQFSHSDLSNQELILTTTNGTRAFYACPEHSVRLAGCFYNAQAVTAYALAYARRQDSNISIVCAAENGNFALDDTVCAGYLAQEIQRQQPDIIPHESVTAARGLYQLYPPPGLAAYCHSAQQVIDSGLGADIDFCMRQNASGSIARVVGKEPETGLLILEPALKLQAEI</sequence>
<evidence type="ECO:0000256" key="6">
    <source>
        <dbReference type="ARBA" id="ARBA00022842"/>
    </source>
</evidence>
<gene>
    <name evidence="8" type="ORF">KSZ_60010</name>
</gene>
<protein>
    <recommendedName>
        <fullName evidence="4">Probable 2-phosphosulfolactate phosphatase</fullName>
        <ecNumber evidence="3">3.1.3.71</ecNumber>
    </recommendedName>
</protein>
<dbReference type="InterPro" id="IPR036702">
    <property type="entry name" value="ComB-like_sf"/>
</dbReference>
<evidence type="ECO:0000256" key="1">
    <source>
        <dbReference type="ARBA" id="ARBA00001946"/>
    </source>
</evidence>
<evidence type="ECO:0000256" key="7">
    <source>
        <dbReference type="ARBA" id="ARBA00033711"/>
    </source>
</evidence>
<dbReference type="EC" id="3.1.3.71" evidence="3"/>
<dbReference type="Gene3D" id="3.90.1560.10">
    <property type="entry name" value="ComB-like"/>
    <property type="match status" value="1"/>
</dbReference>
<dbReference type="InterPro" id="IPR005238">
    <property type="entry name" value="ComB-like"/>
</dbReference>
<name>A0ABQ3VP30_9CHLR</name>
<dbReference type="RefSeq" id="WP_201365520.1">
    <property type="nucleotide sequence ID" value="NZ_BNJJ01000020.1"/>
</dbReference>
<evidence type="ECO:0000256" key="5">
    <source>
        <dbReference type="ARBA" id="ARBA00022801"/>
    </source>
</evidence>
<keyword evidence="9" id="KW-1185">Reference proteome</keyword>
<comment type="similarity">
    <text evidence="2">Belongs to the ComB family.</text>
</comment>
<evidence type="ECO:0000256" key="2">
    <source>
        <dbReference type="ARBA" id="ARBA00009997"/>
    </source>
</evidence>
<dbReference type="Proteomes" id="UP000635565">
    <property type="component" value="Unassembled WGS sequence"/>
</dbReference>